<dbReference type="InterPro" id="IPR000626">
    <property type="entry name" value="Ubiquitin-like_dom"/>
</dbReference>
<evidence type="ECO:0000313" key="4">
    <source>
        <dbReference type="EMBL" id="KAK4193399.1"/>
    </source>
</evidence>
<feature type="domain" description="Ubiquitin-like" evidence="3">
    <location>
        <begin position="11"/>
        <end position="90"/>
    </location>
</feature>
<comment type="caution">
    <text evidence="4">The sequence shown here is derived from an EMBL/GenBank/DDBJ whole genome shotgun (WGS) entry which is preliminary data.</text>
</comment>
<dbReference type="Proteomes" id="UP001302126">
    <property type="component" value="Unassembled WGS sequence"/>
</dbReference>
<dbReference type="EMBL" id="MU864351">
    <property type="protein sequence ID" value="KAK4193399.1"/>
    <property type="molecule type" value="Genomic_DNA"/>
</dbReference>
<reference evidence="4" key="2">
    <citation type="submission" date="2023-05" db="EMBL/GenBank/DDBJ databases">
        <authorList>
            <consortium name="Lawrence Berkeley National Laboratory"/>
            <person name="Steindorff A."/>
            <person name="Hensen N."/>
            <person name="Bonometti L."/>
            <person name="Westerberg I."/>
            <person name="Brannstrom I.O."/>
            <person name="Guillou S."/>
            <person name="Cros-Aarteil S."/>
            <person name="Calhoun S."/>
            <person name="Haridas S."/>
            <person name="Kuo A."/>
            <person name="Mondo S."/>
            <person name="Pangilinan J."/>
            <person name="Riley R."/>
            <person name="Labutti K."/>
            <person name="Andreopoulos B."/>
            <person name="Lipzen A."/>
            <person name="Chen C."/>
            <person name="Yanf M."/>
            <person name="Daum C."/>
            <person name="Ng V."/>
            <person name="Clum A."/>
            <person name="Ohm R."/>
            <person name="Martin F."/>
            <person name="Silar P."/>
            <person name="Natvig D."/>
            <person name="Lalanne C."/>
            <person name="Gautier V."/>
            <person name="Ament-Velasquez S.L."/>
            <person name="Kruys A."/>
            <person name="Hutchinson M.I."/>
            <person name="Powell A.J."/>
            <person name="Barry K."/>
            <person name="Miller A.N."/>
            <person name="Grigoriev I.V."/>
            <person name="Debuchy R."/>
            <person name="Gladieux P."/>
            <person name="Thoren M.H."/>
            <person name="Johannesson H."/>
        </authorList>
    </citation>
    <scope>NUCLEOTIDE SEQUENCE</scope>
    <source>
        <strain evidence="4">PSN309</strain>
    </source>
</reference>
<gene>
    <name evidence="4" type="ORF">QBC35DRAFT_481478</name>
</gene>
<dbReference type="CDD" id="cd14324">
    <property type="entry name" value="UBA_Dsk2p_like"/>
    <property type="match status" value="1"/>
</dbReference>
<protein>
    <recommendedName>
        <fullName evidence="6">Deubiquitination-protection protein dph1</fullName>
    </recommendedName>
</protein>
<dbReference type="GO" id="GO:0005829">
    <property type="term" value="C:cytosol"/>
    <property type="evidence" value="ECO:0007669"/>
    <property type="project" value="TreeGrafter"/>
</dbReference>
<dbReference type="PROSITE" id="PS50030">
    <property type="entry name" value="UBA"/>
    <property type="match status" value="1"/>
</dbReference>
<accession>A0AAN6X3M1</accession>
<proteinExistence type="predicted"/>
<organism evidence="4 5">
    <name type="scientific">Podospora australis</name>
    <dbReference type="NCBI Taxonomy" id="1536484"/>
    <lineage>
        <taxon>Eukaryota</taxon>
        <taxon>Fungi</taxon>
        <taxon>Dikarya</taxon>
        <taxon>Ascomycota</taxon>
        <taxon>Pezizomycotina</taxon>
        <taxon>Sordariomycetes</taxon>
        <taxon>Sordariomycetidae</taxon>
        <taxon>Sordariales</taxon>
        <taxon>Podosporaceae</taxon>
        <taxon>Podospora</taxon>
    </lineage>
</organism>
<dbReference type="CDD" id="cd16106">
    <property type="entry name" value="Ubl_Dsk2p_like"/>
    <property type="match status" value="1"/>
</dbReference>
<evidence type="ECO:0000259" key="2">
    <source>
        <dbReference type="PROSITE" id="PS50030"/>
    </source>
</evidence>
<dbReference type="PANTHER" id="PTHR10677:SF3">
    <property type="entry name" value="FI07626P-RELATED"/>
    <property type="match status" value="1"/>
</dbReference>
<dbReference type="PROSITE" id="PS50053">
    <property type="entry name" value="UBIQUITIN_2"/>
    <property type="match status" value="1"/>
</dbReference>
<dbReference type="SMART" id="SM00727">
    <property type="entry name" value="STI1"/>
    <property type="match status" value="2"/>
</dbReference>
<dbReference type="Pfam" id="PF00240">
    <property type="entry name" value="ubiquitin"/>
    <property type="match status" value="1"/>
</dbReference>
<feature type="region of interest" description="Disordered" evidence="1">
    <location>
        <begin position="226"/>
        <end position="265"/>
    </location>
</feature>
<sequence>MAESGEAGSDAQITFKVKAGNDSLFTITMPESATVLDLKTKLAGDDYAKTPAESQRLIYSGRILKDADKLEVYKIKNLNTIHLVKGARSNPAATTTASSSSTPATPAVPTNMAAGTSAGNLLAGLTGARFAGHANLPSRDLFGADGGMGAPPNEEQMANLLSDPNMQQTMNEALNNPQFIDYMVQSNPMLANMPNAREMLQSPYFRSLMTNPDSIRMAARLRRTMGGGGFPAPGVTDNTPDAAGAAPGAGNAADDEHNDPFGLLSGGLNPFGAPAFPPGGANPFALFGIPPPAAAAAGTGAATTATPPAAGQTNTPGQDRAGATGAAGTTGAAAAPQGQAAQNNPFAALFGGLPFGAAGAGAGAGGANPFGLPPMDPEMMRQMAQLWGGGSASPAAPPDNRPPEERYADQLRQLNDMGFFDFDRNVAALRRSGGSVQGAIEHLLNGS</sequence>
<dbReference type="InterPro" id="IPR009060">
    <property type="entry name" value="UBA-like_sf"/>
</dbReference>
<dbReference type="SUPFAM" id="SSF54236">
    <property type="entry name" value="Ubiquitin-like"/>
    <property type="match status" value="1"/>
</dbReference>
<dbReference type="InterPro" id="IPR015940">
    <property type="entry name" value="UBA"/>
</dbReference>
<dbReference type="InterPro" id="IPR006636">
    <property type="entry name" value="STI1_HS-bd"/>
</dbReference>
<dbReference type="GO" id="GO:0006511">
    <property type="term" value="P:ubiquitin-dependent protein catabolic process"/>
    <property type="evidence" value="ECO:0007669"/>
    <property type="project" value="TreeGrafter"/>
</dbReference>
<evidence type="ECO:0000259" key="3">
    <source>
        <dbReference type="PROSITE" id="PS50053"/>
    </source>
</evidence>
<dbReference type="Gene3D" id="1.10.8.10">
    <property type="entry name" value="DNA helicase RuvA subunit, C-terminal domain"/>
    <property type="match status" value="1"/>
</dbReference>
<dbReference type="Gene3D" id="3.10.20.90">
    <property type="entry name" value="Phosphatidylinositol 3-kinase Catalytic Subunit, Chain A, domain 1"/>
    <property type="match status" value="1"/>
</dbReference>
<feature type="domain" description="UBA" evidence="2">
    <location>
        <begin position="402"/>
        <end position="446"/>
    </location>
</feature>
<evidence type="ECO:0008006" key="6">
    <source>
        <dbReference type="Google" id="ProtNLM"/>
    </source>
</evidence>
<dbReference type="FunFam" id="1.10.8.10:FF:000024">
    <property type="entry name" value="Ubiquitin domain-containing protein DSK2"/>
    <property type="match status" value="1"/>
</dbReference>
<dbReference type="AlphaFoldDB" id="A0AAN6X3M1"/>
<keyword evidence="5" id="KW-1185">Reference proteome</keyword>
<dbReference type="InterPro" id="IPR015496">
    <property type="entry name" value="Ubiquilin"/>
</dbReference>
<dbReference type="GO" id="GO:0031593">
    <property type="term" value="F:polyubiquitin modification-dependent protein binding"/>
    <property type="evidence" value="ECO:0007669"/>
    <property type="project" value="TreeGrafter"/>
</dbReference>
<dbReference type="SMART" id="SM00213">
    <property type="entry name" value="UBQ"/>
    <property type="match status" value="1"/>
</dbReference>
<name>A0AAN6X3M1_9PEZI</name>
<evidence type="ECO:0000256" key="1">
    <source>
        <dbReference type="SAM" id="MobiDB-lite"/>
    </source>
</evidence>
<feature type="region of interest" description="Disordered" evidence="1">
    <location>
        <begin position="87"/>
        <end position="106"/>
    </location>
</feature>
<dbReference type="SUPFAM" id="SSF46934">
    <property type="entry name" value="UBA-like"/>
    <property type="match status" value="1"/>
</dbReference>
<dbReference type="InterPro" id="IPR029071">
    <property type="entry name" value="Ubiquitin-like_domsf"/>
</dbReference>
<dbReference type="Pfam" id="PF00627">
    <property type="entry name" value="UBA"/>
    <property type="match status" value="1"/>
</dbReference>
<reference evidence="4" key="1">
    <citation type="journal article" date="2023" name="Mol. Phylogenet. Evol.">
        <title>Genome-scale phylogeny and comparative genomics of the fungal order Sordariales.</title>
        <authorList>
            <person name="Hensen N."/>
            <person name="Bonometti L."/>
            <person name="Westerberg I."/>
            <person name="Brannstrom I.O."/>
            <person name="Guillou S."/>
            <person name="Cros-Aarteil S."/>
            <person name="Calhoun S."/>
            <person name="Haridas S."/>
            <person name="Kuo A."/>
            <person name="Mondo S."/>
            <person name="Pangilinan J."/>
            <person name="Riley R."/>
            <person name="LaButti K."/>
            <person name="Andreopoulos B."/>
            <person name="Lipzen A."/>
            <person name="Chen C."/>
            <person name="Yan M."/>
            <person name="Daum C."/>
            <person name="Ng V."/>
            <person name="Clum A."/>
            <person name="Steindorff A."/>
            <person name="Ohm R.A."/>
            <person name="Martin F."/>
            <person name="Silar P."/>
            <person name="Natvig D.O."/>
            <person name="Lalanne C."/>
            <person name="Gautier V."/>
            <person name="Ament-Velasquez S.L."/>
            <person name="Kruys A."/>
            <person name="Hutchinson M.I."/>
            <person name="Powell A.J."/>
            <person name="Barry K."/>
            <person name="Miller A.N."/>
            <person name="Grigoriev I.V."/>
            <person name="Debuchy R."/>
            <person name="Gladieux P."/>
            <person name="Hiltunen Thoren M."/>
            <person name="Johannesson H."/>
        </authorList>
    </citation>
    <scope>NUCLEOTIDE SEQUENCE</scope>
    <source>
        <strain evidence="4">PSN309</strain>
    </source>
</reference>
<dbReference type="SMART" id="SM00165">
    <property type="entry name" value="UBA"/>
    <property type="match status" value="1"/>
</dbReference>
<feature type="region of interest" description="Disordered" evidence="1">
    <location>
        <begin position="295"/>
        <end position="338"/>
    </location>
</feature>
<dbReference type="PANTHER" id="PTHR10677">
    <property type="entry name" value="UBIQUILIN"/>
    <property type="match status" value="1"/>
</dbReference>
<feature type="compositionally biased region" description="Low complexity" evidence="1">
    <location>
        <begin position="91"/>
        <end position="106"/>
    </location>
</feature>
<feature type="compositionally biased region" description="Low complexity" evidence="1">
    <location>
        <begin position="236"/>
        <end position="252"/>
    </location>
</feature>
<evidence type="ECO:0000313" key="5">
    <source>
        <dbReference type="Proteomes" id="UP001302126"/>
    </source>
</evidence>